<dbReference type="EnsemblMetazoa" id="ACUA020400-RA">
    <property type="protein sequence ID" value="ACUA020400-PA"/>
    <property type="gene ID" value="ACUA020400"/>
</dbReference>
<dbReference type="PROSITE" id="PS00135">
    <property type="entry name" value="TRYPSIN_SER"/>
    <property type="match status" value="1"/>
</dbReference>
<comment type="subcellular location">
    <subcellularLocation>
        <location evidence="1">Secreted</location>
        <location evidence="1">Extracellular space</location>
    </subcellularLocation>
</comment>
<feature type="domain" description="Peptidase S1" evidence="10">
    <location>
        <begin position="526"/>
        <end position="733"/>
    </location>
</feature>
<evidence type="ECO:0000256" key="7">
    <source>
        <dbReference type="ARBA" id="ARBA00024195"/>
    </source>
</evidence>
<evidence type="ECO:0000256" key="6">
    <source>
        <dbReference type="ARBA" id="ARBA00023157"/>
    </source>
</evidence>
<dbReference type="GO" id="GO:0004252">
    <property type="term" value="F:serine-type endopeptidase activity"/>
    <property type="evidence" value="ECO:0007669"/>
    <property type="project" value="InterPro"/>
</dbReference>
<evidence type="ECO:0000256" key="4">
    <source>
        <dbReference type="ARBA" id="ARBA00022801"/>
    </source>
</evidence>
<dbReference type="FunFam" id="2.40.10.10:FF:000036">
    <property type="entry name" value="Trypsin beta"/>
    <property type="match status" value="2"/>
</dbReference>
<dbReference type="Gene3D" id="2.40.10.10">
    <property type="entry name" value="Trypsin-like serine proteases"/>
    <property type="match status" value="5"/>
</dbReference>
<dbReference type="InterPro" id="IPR050430">
    <property type="entry name" value="Peptidase_S1"/>
</dbReference>
<accession>A0A182MKD3</accession>
<evidence type="ECO:0000256" key="8">
    <source>
        <dbReference type="RuleBase" id="RU363034"/>
    </source>
</evidence>
<dbReference type="SMART" id="SM00020">
    <property type="entry name" value="Tryp_SPc"/>
    <property type="match status" value="3"/>
</dbReference>
<dbReference type="InterPro" id="IPR033116">
    <property type="entry name" value="TRYPSIN_SER"/>
</dbReference>
<dbReference type="PANTHER" id="PTHR24276:SF91">
    <property type="entry name" value="AT26814P-RELATED"/>
    <property type="match status" value="1"/>
</dbReference>
<dbReference type="InterPro" id="IPR043504">
    <property type="entry name" value="Peptidase_S1_PA_chymotrypsin"/>
</dbReference>
<name>A0A182MKD3_9DIPT</name>
<dbReference type="InterPro" id="IPR009003">
    <property type="entry name" value="Peptidase_S1_PA"/>
</dbReference>
<feature type="domain" description="Peptidase S1" evidence="10">
    <location>
        <begin position="259"/>
        <end position="530"/>
    </location>
</feature>
<feature type="signal peptide" evidence="9">
    <location>
        <begin position="1"/>
        <end position="19"/>
    </location>
</feature>
<evidence type="ECO:0000256" key="5">
    <source>
        <dbReference type="ARBA" id="ARBA00022825"/>
    </source>
</evidence>
<protein>
    <recommendedName>
        <fullName evidence="10">Peptidase S1 domain-containing protein</fullName>
    </recommendedName>
</protein>
<organism evidence="11 12">
    <name type="scientific">Anopheles culicifacies</name>
    <dbReference type="NCBI Taxonomy" id="139723"/>
    <lineage>
        <taxon>Eukaryota</taxon>
        <taxon>Metazoa</taxon>
        <taxon>Ecdysozoa</taxon>
        <taxon>Arthropoda</taxon>
        <taxon>Hexapoda</taxon>
        <taxon>Insecta</taxon>
        <taxon>Pterygota</taxon>
        <taxon>Neoptera</taxon>
        <taxon>Endopterygota</taxon>
        <taxon>Diptera</taxon>
        <taxon>Nematocera</taxon>
        <taxon>Culicoidea</taxon>
        <taxon>Culicidae</taxon>
        <taxon>Anophelinae</taxon>
        <taxon>Anopheles</taxon>
        <taxon>culicifacies species complex</taxon>
    </lineage>
</organism>
<dbReference type="GO" id="GO:0007586">
    <property type="term" value="P:digestion"/>
    <property type="evidence" value="ECO:0007669"/>
    <property type="project" value="UniProtKB-KW"/>
</dbReference>
<sequence length="733" mass="78236">MYRQAAALVLALLAVAVSGDLATSDPLYQQWKGRIVGGMYARDGDFPYQASFRTVDGMHFCGGAVLNQQWVVTAASCVVGRTTEDTRVVVGAYRLSQGGYNLGLRRIIIHPNFASETLANDVAVVRVSSPMVLSDAVQGVRLGSYNVNVAFGALVSGWGRLEFSNPQFPDNLQYISVNVISMLECRTRFAPPYNARIYDSTLCSSSPVGQGTCLGDAGSPLVHGAELHGIVSWGIPCGEGFPDVYAHTSLRTAEWQGRIVGGMNAASGQFPYQVSLTSSSYMHFCGGAIIGDYWILTAGHCLIKRKPEDVIAVVGGHRNEHGGFNYDVKQLIVHPNFNEWTQQNDIAIVRTAWAIHFNTAVFPVKMARTYTPANRAVLASGWGLTSLNVPKPSDVLQYVALRTISNEDCTQRFNNLQNRIVTPSNLCTFSRSAQGTCMGDSGGPLVSDGELVGLVSWGIPCAVGYPDVYVVLVLSALLVAASAIGKFQLGPGFNVQIKDIPSFTAGPNRRIVGGIDAVAGDAPWMVSLRNSINVHLCGGTLLSNRFVLSSANCLSGRLATTTMAVTGSRFLNTAAVPFYGIQIITHPSFNVNTLEHDVALFQTALPIILTQSVQPLPLSANVIGVAVRARVFGWGASVANGGNTNALQFLNVNTLSNEDCANFLGAEGWRIGPSSLCTLTREGQGICGGDEGGALVLDNYAIGVASWGIPCATGRPDVFVRISAVRSWILNFI</sequence>
<evidence type="ECO:0000256" key="1">
    <source>
        <dbReference type="ARBA" id="ARBA00004239"/>
    </source>
</evidence>
<evidence type="ECO:0000313" key="11">
    <source>
        <dbReference type="EnsemblMetazoa" id="ACUA020400-PA"/>
    </source>
</evidence>
<dbReference type="InterPro" id="IPR018114">
    <property type="entry name" value="TRYPSIN_HIS"/>
</dbReference>
<dbReference type="SUPFAM" id="SSF50494">
    <property type="entry name" value="Trypsin-like serine proteases"/>
    <property type="match status" value="3"/>
</dbReference>
<evidence type="ECO:0000313" key="12">
    <source>
        <dbReference type="Proteomes" id="UP000075883"/>
    </source>
</evidence>
<dbReference type="CDD" id="cd00190">
    <property type="entry name" value="Tryp_SPc"/>
    <property type="match status" value="3"/>
</dbReference>
<dbReference type="PROSITE" id="PS00134">
    <property type="entry name" value="TRYPSIN_HIS"/>
    <property type="match status" value="1"/>
</dbReference>
<dbReference type="VEuPathDB" id="VectorBase:ACUA020400"/>
<keyword evidence="2 8" id="KW-0645">Protease</keyword>
<feature type="chain" id="PRO_5008128450" description="Peptidase S1 domain-containing protein" evidence="9">
    <location>
        <begin position="20"/>
        <end position="733"/>
    </location>
</feature>
<dbReference type="FunFam" id="2.40.10.10:FF:000068">
    <property type="entry name" value="transmembrane protease serine 2"/>
    <property type="match status" value="2"/>
</dbReference>
<evidence type="ECO:0000259" key="10">
    <source>
        <dbReference type="PROSITE" id="PS50240"/>
    </source>
</evidence>
<comment type="similarity">
    <text evidence="7">Belongs to the peptidase S1 family. CLIP subfamily.</text>
</comment>
<dbReference type="STRING" id="139723.A0A182MKD3"/>
<reference evidence="12" key="1">
    <citation type="submission" date="2013-09" db="EMBL/GenBank/DDBJ databases">
        <title>The Genome Sequence of Anopheles culicifacies species A.</title>
        <authorList>
            <consortium name="The Broad Institute Genomics Platform"/>
            <person name="Neafsey D.E."/>
            <person name="Besansky N."/>
            <person name="Howell P."/>
            <person name="Walton C."/>
            <person name="Young S.K."/>
            <person name="Zeng Q."/>
            <person name="Gargeya S."/>
            <person name="Fitzgerald M."/>
            <person name="Haas B."/>
            <person name="Abouelleil A."/>
            <person name="Allen A.W."/>
            <person name="Alvarado L."/>
            <person name="Arachchi H.M."/>
            <person name="Berlin A.M."/>
            <person name="Chapman S.B."/>
            <person name="Gainer-Dewar J."/>
            <person name="Goldberg J."/>
            <person name="Griggs A."/>
            <person name="Gujja S."/>
            <person name="Hansen M."/>
            <person name="Howarth C."/>
            <person name="Imamovic A."/>
            <person name="Ireland A."/>
            <person name="Larimer J."/>
            <person name="McCowan C."/>
            <person name="Murphy C."/>
            <person name="Pearson M."/>
            <person name="Poon T.W."/>
            <person name="Priest M."/>
            <person name="Roberts A."/>
            <person name="Saif S."/>
            <person name="Shea T."/>
            <person name="Sisk P."/>
            <person name="Sykes S."/>
            <person name="Wortman J."/>
            <person name="Nusbaum C."/>
            <person name="Birren B."/>
        </authorList>
    </citation>
    <scope>NUCLEOTIDE SEQUENCE [LARGE SCALE GENOMIC DNA]</scope>
    <source>
        <strain evidence="12">A-37</strain>
    </source>
</reference>
<keyword evidence="6" id="KW-1015">Disulfide bond</keyword>
<dbReference type="GO" id="GO:0005576">
    <property type="term" value="C:extracellular region"/>
    <property type="evidence" value="ECO:0007669"/>
    <property type="project" value="UniProtKB-SubCell"/>
</dbReference>
<evidence type="ECO:0000256" key="2">
    <source>
        <dbReference type="ARBA" id="ARBA00022670"/>
    </source>
</evidence>
<keyword evidence="12" id="KW-1185">Reference proteome</keyword>
<dbReference type="Proteomes" id="UP000075883">
    <property type="component" value="Unassembled WGS sequence"/>
</dbReference>
<dbReference type="PANTHER" id="PTHR24276">
    <property type="entry name" value="POLYSERASE-RELATED"/>
    <property type="match status" value="1"/>
</dbReference>
<evidence type="ECO:0000256" key="9">
    <source>
        <dbReference type="SAM" id="SignalP"/>
    </source>
</evidence>
<keyword evidence="4 8" id="KW-0378">Hydrolase</keyword>
<dbReference type="PROSITE" id="PS50240">
    <property type="entry name" value="TRYPSIN_DOM"/>
    <property type="match status" value="3"/>
</dbReference>
<feature type="domain" description="Peptidase S1" evidence="10">
    <location>
        <begin position="35"/>
        <end position="261"/>
    </location>
</feature>
<keyword evidence="5 8" id="KW-0720">Serine protease</keyword>
<dbReference type="Pfam" id="PF00089">
    <property type="entry name" value="Trypsin"/>
    <property type="match status" value="3"/>
</dbReference>
<dbReference type="GO" id="GO:0006508">
    <property type="term" value="P:proteolysis"/>
    <property type="evidence" value="ECO:0007669"/>
    <property type="project" value="UniProtKB-KW"/>
</dbReference>
<reference evidence="11" key="2">
    <citation type="submission" date="2020-05" db="UniProtKB">
        <authorList>
            <consortium name="EnsemblMetazoa"/>
        </authorList>
    </citation>
    <scope>IDENTIFICATION</scope>
    <source>
        <strain evidence="11">A-37</strain>
    </source>
</reference>
<dbReference type="InterPro" id="IPR001254">
    <property type="entry name" value="Trypsin_dom"/>
</dbReference>
<dbReference type="PRINTS" id="PR00722">
    <property type="entry name" value="CHYMOTRYPSIN"/>
</dbReference>
<dbReference type="EMBL" id="AXCM01002906">
    <property type="status" value="NOT_ANNOTATED_CDS"/>
    <property type="molecule type" value="Genomic_DNA"/>
</dbReference>
<keyword evidence="9" id="KW-0732">Signal</keyword>
<keyword evidence="3" id="KW-0222">Digestion</keyword>
<dbReference type="AlphaFoldDB" id="A0A182MKD3"/>
<evidence type="ECO:0000256" key="3">
    <source>
        <dbReference type="ARBA" id="ARBA00022757"/>
    </source>
</evidence>
<proteinExistence type="inferred from homology"/>
<dbReference type="InterPro" id="IPR001314">
    <property type="entry name" value="Peptidase_S1A"/>
</dbReference>